<sequence length="478" mass="50183">MREYLKFYIDGQWVDPVKLTTLDVDNPTLEQVGGTIALGSDADVDKAVKAARKAFNAWSQTTREERLDVLQALLAEYQKRAGDLADAVHEEMGAPPSLAAGSQVMMGLAHLSTAIDVLKNYSFEEQKGATMVVKEPIGVCGLITPWNWPINQIACKVFPALAAGCTMVLKPSEVAPYSGQIFTEVVDAAGVPAGVYNMVFGDGPGVGAALSSHPGIDMVSFTGSTRAGIEVARNAAPTVKRVAQELGGKSPNIVLDDEAFSQSVASGIAVMMLNSGQSCNAPSRMLVPNSRLDEAVTVARATAEGVKVGDLSDNSAIGPVASRAQFEKVQGLIQKGIDEGATVVAGGPGRPEGVSTGYYVRPTVFADVNNDMTIAREEIFGPVVCILGYDDLDQAVEIGNDTDYGLYGYVSGADLDQARALARRIRAGAVTINHAFDISAPFGGYKQSGNGREWGAEGLDEFLESKAVLGFAPAGAGE</sequence>
<proteinExistence type="inferred from homology"/>
<dbReference type="SUPFAM" id="SSF53720">
    <property type="entry name" value="ALDH-like"/>
    <property type="match status" value="1"/>
</dbReference>
<dbReference type="Gene3D" id="3.40.309.10">
    <property type="entry name" value="Aldehyde Dehydrogenase, Chain A, domain 2"/>
    <property type="match status" value="1"/>
</dbReference>
<dbReference type="RefSeq" id="WP_094481742.1">
    <property type="nucleotide sequence ID" value="NZ_JACKSC010000384.1"/>
</dbReference>
<keyword evidence="5" id="KW-1185">Reference proteome</keyword>
<keyword evidence="2" id="KW-0560">Oxidoreductase</keyword>
<evidence type="ECO:0000313" key="4">
    <source>
        <dbReference type="EMBL" id="OYN77993.1"/>
    </source>
</evidence>
<dbReference type="InterPro" id="IPR016161">
    <property type="entry name" value="Ald_DH/histidinol_DH"/>
</dbReference>
<dbReference type="Proteomes" id="UP000216063">
    <property type="component" value="Unassembled WGS sequence"/>
</dbReference>
<dbReference type="GO" id="GO:0016620">
    <property type="term" value="F:oxidoreductase activity, acting on the aldehyde or oxo group of donors, NAD or NADP as acceptor"/>
    <property type="evidence" value="ECO:0007669"/>
    <property type="project" value="InterPro"/>
</dbReference>
<evidence type="ECO:0000313" key="5">
    <source>
        <dbReference type="Proteomes" id="UP000216063"/>
    </source>
</evidence>
<organism evidence="4 5">
    <name type="scientific">Mycolicibacterium sphagni</name>
    <dbReference type="NCBI Taxonomy" id="1786"/>
    <lineage>
        <taxon>Bacteria</taxon>
        <taxon>Bacillati</taxon>
        <taxon>Actinomycetota</taxon>
        <taxon>Actinomycetes</taxon>
        <taxon>Mycobacteriales</taxon>
        <taxon>Mycobacteriaceae</taxon>
        <taxon>Mycolicibacterium</taxon>
    </lineage>
</organism>
<dbReference type="InterPro" id="IPR016163">
    <property type="entry name" value="Ald_DH_C"/>
</dbReference>
<evidence type="ECO:0000256" key="1">
    <source>
        <dbReference type="ARBA" id="ARBA00009986"/>
    </source>
</evidence>
<accession>A0A255DQP7</accession>
<dbReference type="Gene3D" id="3.40.605.10">
    <property type="entry name" value="Aldehyde Dehydrogenase, Chain A, domain 1"/>
    <property type="match status" value="1"/>
</dbReference>
<comment type="caution">
    <text evidence="4">The sequence shown here is derived from an EMBL/GenBank/DDBJ whole genome shotgun (WGS) entry which is preliminary data.</text>
</comment>
<dbReference type="Pfam" id="PF00171">
    <property type="entry name" value="Aldedh"/>
    <property type="match status" value="1"/>
</dbReference>
<name>A0A255DQP7_9MYCO</name>
<comment type="similarity">
    <text evidence="1">Belongs to the aldehyde dehydrogenase family.</text>
</comment>
<feature type="domain" description="Aldehyde dehydrogenase" evidence="3">
    <location>
        <begin position="13"/>
        <end position="468"/>
    </location>
</feature>
<dbReference type="InterPro" id="IPR015590">
    <property type="entry name" value="Aldehyde_DH_dom"/>
</dbReference>
<protein>
    <submittedName>
        <fullName evidence="4">Aldehyde dehydrogenase family protein</fullName>
    </submittedName>
</protein>
<evidence type="ECO:0000259" key="3">
    <source>
        <dbReference type="Pfam" id="PF00171"/>
    </source>
</evidence>
<reference evidence="4 5" key="1">
    <citation type="submission" date="2017-07" db="EMBL/GenBank/DDBJ databases">
        <title>The new phylogeny of genus Mycobacterium.</title>
        <authorList>
            <person name="Tortoli E."/>
            <person name="Trovato A."/>
            <person name="Cirillo D.M."/>
        </authorList>
    </citation>
    <scope>NUCLEOTIDE SEQUENCE [LARGE SCALE GENOMIC DNA]</scope>
    <source>
        <strain evidence="4 5">ATCC 33027</strain>
    </source>
</reference>
<dbReference type="AlphaFoldDB" id="A0A255DQP7"/>
<dbReference type="EMBL" id="NOZR01000014">
    <property type="protein sequence ID" value="OYN77993.1"/>
    <property type="molecule type" value="Genomic_DNA"/>
</dbReference>
<dbReference type="PANTHER" id="PTHR42804:SF1">
    <property type="entry name" value="ALDEHYDE DEHYDROGENASE-RELATED"/>
    <property type="match status" value="1"/>
</dbReference>
<dbReference type="CDD" id="cd07138">
    <property type="entry name" value="ALDH_CddD_SSP0762"/>
    <property type="match status" value="1"/>
</dbReference>
<dbReference type="OrthoDB" id="6882680at2"/>
<gene>
    <name evidence="4" type="ORF">CG716_17235</name>
</gene>
<dbReference type="FunFam" id="3.40.605.10:FF:000007">
    <property type="entry name" value="NAD/NADP-dependent betaine aldehyde dehydrogenase"/>
    <property type="match status" value="1"/>
</dbReference>
<evidence type="ECO:0000256" key="2">
    <source>
        <dbReference type="ARBA" id="ARBA00023002"/>
    </source>
</evidence>
<dbReference type="InterPro" id="IPR016162">
    <property type="entry name" value="Ald_DH_N"/>
</dbReference>
<dbReference type="PANTHER" id="PTHR42804">
    <property type="entry name" value="ALDEHYDE DEHYDROGENASE"/>
    <property type="match status" value="1"/>
</dbReference>